<organism evidence="2 3">
    <name type="scientific">Nezara viridula</name>
    <name type="common">Southern green stink bug</name>
    <name type="synonym">Cimex viridulus</name>
    <dbReference type="NCBI Taxonomy" id="85310"/>
    <lineage>
        <taxon>Eukaryota</taxon>
        <taxon>Metazoa</taxon>
        <taxon>Ecdysozoa</taxon>
        <taxon>Arthropoda</taxon>
        <taxon>Hexapoda</taxon>
        <taxon>Insecta</taxon>
        <taxon>Pterygota</taxon>
        <taxon>Neoptera</taxon>
        <taxon>Paraneoptera</taxon>
        <taxon>Hemiptera</taxon>
        <taxon>Heteroptera</taxon>
        <taxon>Panheteroptera</taxon>
        <taxon>Pentatomomorpha</taxon>
        <taxon>Pentatomoidea</taxon>
        <taxon>Pentatomidae</taxon>
        <taxon>Pentatominae</taxon>
        <taxon>Nezara</taxon>
    </lineage>
</organism>
<dbReference type="SUPFAM" id="SSF53850">
    <property type="entry name" value="Periplasmic binding protein-like II"/>
    <property type="match status" value="1"/>
</dbReference>
<dbReference type="EMBL" id="OV725081">
    <property type="protein sequence ID" value="CAH1402698.1"/>
    <property type="molecule type" value="Genomic_DNA"/>
</dbReference>
<keyword evidence="1" id="KW-0812">Transmembrane</keyword>
<keyword evidence="3" id="KW-1185">Reference proteome</keyword>
<proteinExistence type="predicted"/>
<dbReference type="AlphaFoldDB" id="A0A9P0MPQ2"/>
<gene>
    <name evidence="2" type="ORF">NEZAVI_LOCUS11460</name>
</gene>
<keyword evidence="1" id="KW-0472">Membrane</keyword>
<dbReference type="OrthoDB" id="10413777at2759"/>
<protein>
    <submittedName>
        <fullName evidence="2">Uncharacterized protein</fullName>
    </submittedName>
</protein>
<sequence length="352" mass="40492">MKMRKVLKFNNIFSSFEIKYYPTKESGDFWNFTDNGFKSEMERSEIDIGLFASADPADIYYNYTGVHTGILLRLCMYQQKKRINYYQFIKTINTSCFKVLSLIGLFTLIIMYISGNNVTDCTFCFLAITFNQGRSGMLPTTCSVRTAIISFSISVLFFLYVSSASMTSLSVNDKDLGSTTIEEMNNSYIIQSLMVKYSSAHVMMLYSDLSTTFDKLSGAKIIKLSSVTDALTVTSKTNLFSFIERERVRPYWEEFQGSVSESNLNIMRPTLFLVRRNFPYTQAIRQELTRLMETGILSRLIKKWWPIIETNGIEFIPIYFTDVAVIFKMLSLGVIFSFLIFFIERHFGTTSG</sequence>
<feature type="transmembrane region" description="Helical" evidence="1">
    <location>
        <begin position="91"/>
        <end position="113"/>
    </location>
</feature>
<reference evidence="2" key="1">
    <citation type="submission" date="2022-01" db="EMBL/GenBank/DDBJ databases">
        <authorList>
            <person name="King R."/>
        </authorList>
    </citation>
    <scope>NUCLEOTIDE SEQUENCE</scope>
</reference>
<name>A0A9P0MPQ2_NEZVI</name>
<accession>A0A9P0MPQ2</accession>
<feature type="transmembrane region" description="Helical" evidence="1">
    <location>
        <begin position="323"/>
        <end position="343"/>
    </location>
</feature>
<keyword evidence="1" id="KW-1133">Transmembrane helix</keyword>
<feature type="transmembrane region" description="Helical" evidence="1">
    <location>
        <begin position="143"/>
        <end position="161"/>
    </location>
</feature>
<dbReference type="Proteomes" id="UP001152798">
    <property type="component" value="Chromosome 5"/>
</dbReference>
<evidence type="ECO:0000256" key="1">
    <source>
        <dbReference type="SAM" id="Phobius"/>
    </source>
</evidence>
<evidence type="ECO:0000313" key="3">
    <source>
        <dbReference type="Proteomes" id="UP001152798"/>
    </source>
</evidence>
<evidence type="ECO:0000313" key="2">
    <source>
        <dbReference type="EMBL" id="CAH1402698.1"/>
    </source>
</evidence>